<evidence type="ECO:0000259" key="8">
    <source>
        <dbReference type="PROSITE" id="PS50109"/>
    </source>
</evidence>
<dbReference type="PROSITE" id="PS50109">
    <property type="entry name" value="HIS_KIN"/>
    <property type="match status" value="1"/>
</dbReference>
<evidence type="ECO:0000313" key="10">
    <source>
        <dbReference type="Proteomes" id="UP000272193"/>
    </source>
</evidence>
<dbReference type="PANTHER" id="PTHR43711:SF31">
    <property type="entry name" value="HISTIDINE KINASE"/>
    <property type="match status" value="1"/>
</dbReference>
<protein>
    <recommendedName>
        <fullName evidence="2">histidine kinase</fullName>
        <ecNumber evidence="2">2.7.13.3</ecNumber>
    </recommendedName>
</protein>
<keyword evidence="6" id="KW-0902">Two-component regulatory system</keyword>
<keyword evidence="5 9" id="KW-0418">Kinase</keyword>
<dbReference type="Proteomes" id="UP000272193">
    <property type="component" value="Unassembled WGS sequence"/>
</dbReference>
<name>A0A3N4USY0_9BURK</name>
<dbReference type="Gene3D" id="1.10.287.130">
    <property type="match status" value="1"/>
</dbReference>
<evidence type="ECO:0000256" key="6">
    <source>
        <dbReference type="ARBA" id="ARBA00023012"/>
    </source>
</evidence>
<feature type="transmembrane region" description="Helical" evidence="7">
    <location>
        <begin position="107"/>
        <end position="123"/>
    </location>
</feature>
<accession>A0A3N4USY0</accession>
<dbReference type="SMART" id="SM00387">
    <property type="entry name" value="HATPase_c"/>
    <property type="match status" value="1"/>
</dbReference>
<evidence type="ECO:0000256" key="1">
    <source>
        <dbReference type="ARBA" id="ARBA00000085"/>
    </source>
</evidence>
<dbReference type="InterPro" id="IPR003594">
    <property type="entry name" value="HATPase_dom"/>
</dbReference>
<keyword evidence="4" id="KW-0808">Transferase</keyword>
<organism evidence="9 10">
    <name type="scientific">Tibeticola sediminis</name>
    <dbReference type="NCBI Taxonomy" id="1917811"/>
    <lineage>
        <taxon>Bacteria</taxon>
        <taxon>Pseudomonadati</taxon>
        <taxon>Pseudomonadota</taxon>
        <taxon>Betaproteobacteria</taxon>
        <taxon>Burkholderiales</taxon>
        <taxon>Comamonadaceae</taxon>
        <taxon>Tibeticola</taxon>
    </lineage>
</organism>
<comment type="caution">
    <text evidence="9">The sequence shown here is derived from an EMBL/GenBank/DDBJ whole genome shotgun (WGS) entry which is preliminary data.</text>
</comment>
<feature type="transmembrane region" description="Helical" evidence="7">
    <location>
        <begin position="83"/>
        <end position="101"/>
    </location>
</feature>
<keyword evidence="7" id="KW-0472">Membrane</keyword>
<dbReference type="EMBL" id="RKQL01000001">
    <property type="protein sequence ID" value="RPE73158.1"/>
    <property type="molecule type" value="Genomic_DNA"/>
</dbReference>
<evidence type="ECO:0000256" key="4">
    <source>
        <dbReference type="ARBA" id="ARBA00022679"/>
    </source>
</evidence>
<dbReference type="SUPFAM" id="SSF55874">
    <property type="entry name" value="ATPase domain of HSP90 chaperone/DNA topoisomerase II/histidine kinase"/>
    <property type="match status" value="1"/>
</dbReference>
<feature type="transmembrane region" description="Helical" evidence="7">
    <location>
        <begin position="160"/>
        <end position="180"/>
    </location>
</feature>
<keyword evidence="10" id="KW-1185">Reference proteome</keyword>
<evidence type="ECO:0000256" key="2">
    <source>
        <dbReference type="ARBA" id="ARBA00012438"/>
    </source>
</evidence>
<dbReference type="InterPro" id="IPR050736">
    <property type="entry name" value="Sensor_HK_Regulatory"/>
</dbReference>
<keyword evidence="7" id="KW-1133">Transmembrane helix</keyword>
<dbReference type="InterPro" id="IPR003661">
    <property type="entry name" value="HisK_dim/P_dom"/>
</dbReference>
<keyword evidence="3" id="KW-0597">Phosphoprotein</keyword>
<dbReference type="CDD" id="cd00082">
    <property type="entry name" value="HisKA"/>
    <property type="match status" value="1"/>
</dbReference>
<feature type="domain" description="Histidine kinase" evidence="8">
    <location>
        <begin position="194"/>
        <end position="416"/>
    </location>
</feature>
<dbReference type="PANTHER" id="PTHR43711">
    <property type="entry name" value="TWO-COMPONENT HISTIDINE KINASE"/>
    <property type="match status" value="1"/>
</dbReference>
<dbReference type="Gene3D" id="3.30.565.10">
    <property type="entry name" value="Histidine kinase-like ATPase, C-terminal domain"/>
    <property type="match status" value="1"/>
</dbReference>
<dbReference type="SUPFAM" id="SSF47384">
    <property type="entry name" value="Homodimeric domain of signal transducing histidine kinase"/>
    <property type="match status" value="1"/>
</dbReference>
<gene>
    <name evidence="9" type="ORF">EDC62_0869</name>
</gene>
<dbReference type="EC" id="2.7.13.3" evidence="2"/>
<dbReference type="InterPro" id="IPR036097">
    <property type="entry name" value="HisK_dim/P_sf"/>
</dbReference>
<dbReference type="InterPro" id="IPR036890">
    <property type="entry name" value="HATPase_C_sf"/>
</dbReference>
<evidence type="ECO:0000256" key="7">
    <source>
        <dbReference type="SAM" id="Phobius"/>
    </source>
</evidence>
<dbReference type="InterPro" id="IPR004358">
    <property type="entry name" value="Sig_transdc_His_kin-like_C"/>
</dbReference>
<proteinExistence type="predicted"/>
<reference evidence="9 10" key="1">
    <citation type="submission" date="2018-11" db="EMBL/GenBank/DDBJ databases">
        <title>Genomic Encyclopedia of Type Strains, Phase IV (KMG-IV): sequencing the most valuable type-strain genomes for metagenomic binning, comparative biology and taxonomic classification.</title>
        <authorList>
            <person name="Goeker M."/>
        </authorList>
    </citation>
    <scope>NUCLEOTIDE SEQUENCE [LARGE SCALE GENOMIC DNA]</scope>
    <source>
        <strain evidence="9 10">DSM 101684</strain>
    </source>
</reference>
<dbReference type="AlphaFoldDB" id="A0A3N4USY0"/>
<evidence type="ECO:0000256" key="5">
    <source>
        <dbReference type="ARBA" id="ARBA00022777"/>
    </source>
</evidence>
<evidence type="ECO:0000256" key="3">
    <source>
        <dbReference type="ARBA" id="ARBA00022553"/>
    </source>
</evidence>
<evidence type="ECO:0000313" key="9">
    <source>
        <dbReference type="EMBL" id="RPE73158.1"/>
    </source>
</evidence>
<feature type="transmembrane region" description="Helical" evidence="7">
    <location>
        <begin position="128"/>
        <end position="148"/>
    </location>
</feature>
<dbReference type="Pfam" id="PF02518">
    <property type="entry name" value="HATPase_c"/>
    <property type="match status" value="1"/>
</dbReference>
<dbReference type="PRINTS" id="PR00344">
    <property type="entry name" value="BCTRLSENSOR"/>
</dbReference>
<comment type="catalytic activity">
    <reaction evidence="1">
        <text>ATP + protein L-histidine = ADP + protein N-phospho-L-histidine.</text>
        <dbReference type="EC" id="2.7.13.3"/>
    </reaction>
</comment>
<dbReference type="InterPro" id="IPR005467">
    <property type="entry name" value="His_kinase_dom"/>
</dbReference>
<sequence length="417" mass="45920">MRRLRDVTLAVPLEPILHASPLRLKLLGLYTMIGHPLFYFVWEHLYPQPFEDAALRALMTACGIPLVLDSVALRPHSQRSARVFTTVLFIQLPLFFSWMYFMNGHNDVWIASLATVIVIYFHLTDWRVAAAGSLLGLGLAALLALPFTEAHSGGLPPPHAFVLAFAWMSGLLLGISGANLRRERIEHSLATIGIMAHELRTPLATTALIADALRMEAQRKSGEGPRPESLEKWAARLHQLTRSMNHHIDLQIANARLLQLSDHGDRISAAELVREAVAAYPYRSDKERECIRIEVHQDFEFRGSRSQFLRVIDNLLQNALRAMHATGSPLRPGGIRLEVGIRGKQGRIRVSDQGLGIAPEVLPHVLEPFYSTEAGTGHGLGLAFCRRVVESAGGVIEVRSPAGSGAIVSLTVPVAES</sequence>
<keyword evidence="7" id="KW-0812">Transmembrane</keyword>
<dbReference type="GO" id="GO:0000155">
    <property type="term" value="F:phosphorelay sensor kinase activity"/>
    <property type="evidence" value="ECO:0007669"/>
    <property type="project" value="InterPro"/>
</dbReference>